<gene>
    <name evidence="1" type="ORF">DPMN_096885</name>
</gene>
<keyword evidence="2" id="KW-1185">Reference proteome</keyword>
<reference evidence="1" key="1">
    <citation type="journal article" date="2019" name="bioRxiv">
        <title>The Genome of the Zebra Mussel, Dreissena polymorpha: A Resource for Invasive Species Research.</title>
        <authorList>
            <person name="McCartney M.A."/>
            <person name="Auch B."/>
            <person name="Kono T."/>
            <person name="Mallez S."/>
            <person name="Zhang Y."/>
            <person name="Obille A."/>
            <person name="Becker A."/>
            <person name="Abrahante J.E."/>
            <person name="Garbe J."/>
            <person name="Badalamenti J.P."/>
            <person name="Herman A."/>
            <person name="Mangelson H."/>
            <person name="Liachko I."/>
            <person name="Sullivan S."/>
            <person name="Sone E.D."/>
            <person name="Koren S."/>
            <person name="Silverstein K.A.T."/>
            <person name="Beckman K.B."/>
            <person name="Gohl D.M."/>
        </authorList>
    </citation>
    <scope>NUCLEOTIDE SEQUENCE</scope>
    <source>
        <strain evidence="1">Duluth1</strain>
        <tissue evidence="1">Whole animal</tissue>
    </source>
</reference>
<accession>A0A9D4L988</accession>
<dbReference type="Proteomes" id="UP000828390">
    <property type="component" value="Unassembled WGS sequence"/>
</dbReference>
<reference evidence="1" key="2">
    <citation type="submission" date="2020-11" db="EMBL/GenBank/DDBJ databases">
        <authorList>
            <person name="McCartney M.A."/>
            <person name="Auch B."/>
            <person name="Kono T."/>
            <person name="Mallez S."/>
            <person name="Becker A."/>
            <person name="Gohl D.M."/>
            <person name="Silverstein K.A.T."/>
            <person name="Koren S."/>
            <person name="Bechman K.B."/>
            <person name="Herman A."/>
            <person name="Abrahante J.E."/>
            <person name="Garbe J."/>
        </authorList>
    </citation>
    <scope>NUCLEOTIDE SEQUENCE</scope>
    <source>
        <strain evidence="1">Duluth1</strain>
        <tissue evidence="1">Whole animal</tissue>
    </source>
</reference>
<dbReference type="AlphaFoldDB" id="A0A9D4L988"/>
<dbReference type="EMBL" id="JAIWYP010000003">
    <property type="protein sequence ID" value="KAH3854347.1"/>
    <property type="molecule type" value="Genomic_DNA"/>
</dbReference>
<comment type="caution">
    <text evidence="1">The sequence shown here is derived from an EMBL/GenBank/DDBJ whole genome shotgun (WGS) entry which is preliminary data.</text>
</comment>
<evidence type="ECO:0000313" key="2">
    <source>
        <dbReference type="Proteomes" id="UP000828390"/>
    </source>
</evidence>
<protein>
    <submittedName>
        <fullName evidence="1">Uncharacterized protein</fullName>
    </submittedName>
</protein>
<evidence type="ECO:0000313" key="1">
    <source>
        <dbReference type="EMBL" id="KAH3854347.1"/>
    </source>
</evidence>
<sequence length="60" mass="6264">METILGMEADSVFSPQSAQSGCRCGRHCNAYSDLSGTGAIHGQGLSSGIKAGHYFQRISS</sequence>
<proteinExistence type="predicted"/>
<organism evidence="1 2">
    <name type="scientific">Dreissena polymorpha</name>
    <name type="common">Zebra mussel</name>
    <name type="synonym">Mytilus polymorpha</name>
    <dbReference type="NCBI Taxonomy" id="45954"/>
    <lineage>
        <taxon>Eukaryota</taxon>
        <taxon>Metazoa</taxon>
        <taxon>Spiralia</taxon>
        <taxon>Lophotrochozoa</taxon>
        <taxon>Mollusca</taxon>
        <taxon>Bivalvia</taxon>
        <taxon>Autobranchia</taxon>
        <taxon>Heteroconchia</taxon>
        <taxon>Euheterodonta</taxon>
        <taxon>Imparidentia</taxon>
        <taxon>Neoheterodontei</taxon>
        <taxon>Myida</taxon>
        <taxon>Dreissenoidea</taxon>
        <taxon>Dreissenidae</taxon>
        <taxon>Dreissena</taxon>
    </lineage>
</organism>
<name>A0A9D4L988_DREPO</name>